<reference evidence="1" key="1">
    <citation type="submission" date="2020-03" db="EMBL/GenBank/DDBJ databases">
        <title>Draft sequencing of Paenibacilllus sp. S3N08.</title>
        <authorList>
            <person name="Kim D.-U."/>
        </authorList>
    </citation>
    <scope>NUCLEOTIDE SEQUENCE</scope>
    <source>
        <strain evidence="1">S3N08</strain>
    </source>
</reference>
<dbReference type="RefSeq" id="WP_166153819.1">
    <property type="nucleotide sequence ID" value="NZ_JAAOIW010000012.1"/>
</dbReference>
<proteinExistence type="predicted"/>
<comment type="caution">
    <text evidence="1">The sequence shown here is derived from an EMBL/GenBank/DDBJ whole genome shotgun (WGS) entry which is preliminary data.</text>
</comment>
<sequence>MKDGIVLFYCKDSVLYPVALTEEQQYTLDFTASLLSPLTVVFDKPQGSAVNLLGKSKTGGGRNGG</sequence>
<protein>
    <submittedName>
        <fullName evidence="1">Uncharacterized protein</fullName>
    </submittedName>
</protein>
<accession>A0ABX0JE29</accession>
<evidence type="ECO:0000313" key="2">
    <source>
        <dbReference type="Proteomes" id="UP001165962"/>
    </source>
</evidence>
<name>A0ABX0JE29_9BACL</name>
<keyword evidence="2" id="KW-1185">Reference proteome</keyword>
<gene>
    <name evidence="1" type="ORF">G9U52_27235</name>
</gene>
<organism evidence="1 2">
    <name type="scientific">Paenibacillus agricola</name>
    <dbReference type="NCBI Taxonomy" id="2716264"/>
    <lineage>
        <taxon>Bacteria</taxon>
        <taxon>Bacillati</taxon>
        <taxon>Bacillota</taxon>
        <taxon>Bacilli</taxon>
        <taxon>Bacillales</taxon>
        <taxon>Paenibacillaceae</taxon>
        <taxon>Paenibacillus</taxon>
    </lineage>
</organism>
<dbReference type="EMBL" id="JAAOIW010000012">
    <property type="protein sequence ID" value="NHN33514.1"/>
    <property type="molecule type" value="Genomic_DNA"/>
</dbReference>
<dbReference type="Proteomes" id="UP001165962">
    <property type="component" value="Unassembled WGS sequence"/>
</dbReference>
<evidence type="ECO:0000313" key="1">
    <source>
        <dbReference type="EMBL" id="NHN33514.1"/>
    </source>
</evidence>